<reference evidence="1" key="2">
    <citation type="submission" date="2015-03" db="UniProtKB">
        <authorList>
            <consortium name="EnsemblPlants"/>
        </authorList>
    </citation>
    <scope>IDENTIFICATION</scope>
</reference>
<protein>
    <submittedName>
        <fullName evidence="1">Uncharacterized protein</fullName>
    </submittedName>
</protein>
<proteinExistence type="predicted"/>
<evidence type="ECO:0000313" key="1">
    <source>
        <dbReference type="EnsemblPlants" id="OBART10G01770.1"/>
    </source>
</evidence>
<evidence type="ECO:0000313" key="2">
    <source>
        <dbReference type="Proteomes" id="UP000026960"/>
    </source>
</evidence>
<dbReference type="HOGENOM" id="CLU_2267854_0_0_1"/>
<accession>A0A0D3HAZ7</accession>
<dbReference type="AlphaFoldDB" id="A0A0D3HAZ7"/>
<reference evidence="1" key="1">
    <citation type="journal article" date="2009" name="Rice">
        <title>De Novo Next Generation Sequencing of Plant Genomes.</title>
        <authorList>
            <person name="Rounsley S."/>
            <person name="Marri P.R."/>
            <person name="Yu Y."/>
            <person name="He R."/>
            <person name="Sisneros N."/>
            <person name="Goicoechea J.L."/>
            <person name="Lee S.J."/>
            <person name="Angelova A."/>
            <person name="Kudrna D."/>
            <person name="Luo M."/>
            <person name="Affourtit J."/>
            <person name="Desany B."/>
            <person name="Knight J."/>
            <person name="Niazi F."/>
            <person name="Egholm M."/>
            <person name="Wing R.A."/>
        </authorList>
    </citation>
    <scope>NUCLEOTIDE SEQUENCE [LARGE SCALE GENOMIC DNA]</scope>
    <source>
        <strain evidence="1">cv. IRGC 105608</strain>
    </source>
</reference>
<dbReference type="Proteomes" id="UP000026960">
    <property type="component" value="Chromosome 10"/>
</dbReference>
<organism evidence="1">
    <name type="scientific">Oryza barthii</name>
    <dbReference type="NCBI Taxonomy" id="65489"/>
    <lineage>
        <taxon>Eukaryota</taxon>
        <taxon>Viridiplantae</taxon>
        <taxon>Streptophyta</taxon>
        <taxon>Embryophyta</taxon>
        <taxon>Tracheophyta</taxon>
        <taxon>Spermatophyta</taxon>
        <taxon>Magnoliopsida</taxon>
        <taxon>Liliopsida</taxon>
        <taxon>Poales</taxon>
        <taxon>Poaceae</taxon>
        <taxon>BOP clade</taxon>
        <taxon>Oryzoideae</taxon>
        <taxon>Oryzeae</taxon>
        <taxon>Oryzinae</taxon>
        <taxon>Oryza</taxon>
    </lineage>
</organism>
<dbReference type="Gramene" id="OBART10G01770.1">
    <property type="protein sequence ID" value="OBART10G01770.1"/>
    <property type="gene ID" value="OBART10G01770"/>
</dbReference>
<keyword evidence="2" id="KW-1185">Reference proteome</keyword>
<dbReference type="EnsemblPlants" id="OBART10G01770.1">
    <property type="protein sequence ID" value="OBART10G01770.1"/>
    <property type="gene ID" value="OBART10G01770"/>
</dbReference>
<sequence length="103" mass="11353">MGEDTLGELAPSPWRRTSLVLWRRVWVWRKPLAPYLIDTVAKGPPSLDLTHFRPQPLTPYLIGIVAKGLGVAKPIRHQPLTPYLIGIVAKGVGVAKGLFTHSP</sequence>
<name>A0A0D3HAZ7_9ORYZ</name>
<dbReference type="PaxDb" id="65489-OBART10G01770.1"/>